<feature type="region of interest" description="Disordered" evidence="1">
    <location>
        <begin position="1"/>
        <end position="24"/>
    </location>
</feature>
<sequence length="24" mass="2775">GHRHAHHGRRAEPVRHARHRAVAC</sequence>
<proteinExistence type="predicted"/>
<feature type="non-terminal residue" evidence="2">
    <location>
        <position position="1"/>
    </location>
</feature>
<dbReference type="AlphaFoldDB" id="A0A6J4M206"/>
<evidence type="ECO:0000256" key="1">
    <source>
        <dbReference type="SAM" id="MobiDB-lite"/>
    </source>
</evidence>
<evidence type="ECO:0000313" key="2">
    <source>
        <dbReference type="EMBL" id="CAA9347661.1"/>
    </source>
</evidence>
<protein>
    <submittedName>
        <fullName evidence="2">Uncharacterized protein</fullName>
    </submittedName>
</protein>
<reference evidence="2" key="1">
    <citation type="submission" date="2020-02" db="EMBL/GenBank/DDBJ databases">
        <authorList>
            <person name="Meier V. D."/>
        </authorList>
    </citation>
    <scope>NUCLEOTIDE SEQUENCE</scope>
    <source>
        <strain evidence="2">AVDCRST_MAG71</strain>
    </source>
</reference>
<accession>A0A6J4M206</accession>
<dbReference type="EMBL" id="CADCUA010000607">
    <property type="protein sequence ID" value="CAA9347661.1"/>
    <property type="molecule type" value="Genomic_DNA"/>
</dbReference>
<name>A0A6J4M206_9GAMM</name>
<gene>
    <name evidence="2" type="ORF">AVDCRST_MAG71-2581</name>
</gene>
<feature type="non-terminal residue" evidence="2">
    <location>
        <position position="24"/>
    </location>
</feature>
<organism evidence="2">
    <name type="scientific">uncultured Lysobacter sp</name>
    <dbReference type="NCBI Taxonomy" id="271060"/>
    <lineage>
        <taxon>Bacteria</taxon>
        <taxon>Pseudomonadati</taxon>
        <taxon>Pseudomonadota</taxon>
        <taxon>Gammaproteobacteria</taxon>
        <taxon>Lysobacterales</taxon>
        <taxon>Lysobacteraceae</taxon>
        <taxon>Lysobacter</taxon>
        <taxon>environmental samples</taxon>
    </lineage>
</organism>